<evidence type="ECO:0000313" key="16">
    <source>
        <dbReference type="EMBL" id="TXF12556.1"/>
    </source>
</evidence>
<dbReference type="InterPro" id="IPR037066">
    <property type="entry name" value="Plug_dom_sf"/>
</dbReference>
<evidence type="ECO:0000256" key="6">
    <source>
        <dbReference type="ARBA" id="ARBA00022729"/>
    </source>
</evidence>
<evidence type="ECO:0000256" key="11">
    <source>
        <dbReference type="ARBA" id="ARBA00023237"/>
    </source>
</evidence>
<dbReference type="OrthoDB" id="9760333at2"/>
<protein>
    <submittedName>
        <fullName evidence="16">TonB-dependent receptor</fullName>
    </submittedName>
</protein>
<keyword evidence="3 12" id="KW-1134">Transmembrane beta strand</keyword>
<dbReference type="GO" id="GO:0009279">
    <property type="term" value="C:cell outer membrane"/>
    <property type="evidence" value="ECO:0007669"/>
    <property type="project" value="UniProtKB-SubCell"/>
</dbReference>
<evidence type="ECO:0000256" key="1">
    <source>
        <dbReference type="ARBA" id="ARBA00004571"/>
    </source>
</evidence>
<evidence type="ECO:0000256" key="13">
    <source>
        <dbReference type="RuleBase" id="RU003357"/>
    </source>
</evidence>
<dbReference type="InterPro" id="IPR036942">
    <property type="entry name" value="Beta-barrel_TonB_sf"/>
</dbReference>
<dbReference type="InParanoid" id="A0A5C7EZ17"/>
<evidence type="ECO:0000256" key="2">
    <source>
        <dbReference type="ARBA" id="ARBA00022448"/>
    </source>
</evidence>
<accession>A0A5C7EZ17</accession>
<keyword evidence="16" id="KW-0675">Receptor</keyword>
<feature type="domain" description="TonB-dependent receptor-like beta-barrel" evidence="14">
    <location>
        <begin position="244"/>
        <end position="695"/>
    </location>
</feature>
<dbReference type="Gene3D" id="2.170.130.10">
    <property type="entry name" value="TonB-dependent receptor, plug domain"/>
    <property type="match status" value="1"/>
</dbReference>
<dbReference type="GO" id="GO:0015344">
    <property type="term" value="F:siderophore uptake transmembrane transporter activity"/>
    <property type="evidence" value="ECO:0007669"/>
    <property type="project" value="TreeGrafter"/>
</dbReference>
<dbReference type="PANTHER" id="PTHR32552:SF68">
    <property type="entry name" value="FERRICHROME OUTER MEMBRANE TRANSPORTER_PHAGE RECEPTOR"/>
    <property type="match status" value="1"/>
</dbReference>
<comment type="caution">
    <text evidence="16">The sequence shown here is derived from an EMBL/GenBank/DDBJ whole genome shotgun (WGS) entry which is preliminary data.</text>
</comment>
<keyword evidence="17" id="KW-1185">Reference proteome</keyword>
<evidence type="ECO:0000256" key="3">
    <source>
        <dbReference type="ARBA" id="ARBA00022452"/>
    </source>
</evidence>
<dbReference type="FunCoup" id="A0A5C7EZ17">
    <property type="interactions" value="53"/>
</dbReference>
<dbReference type="CDD" id="cd01347">
    <property type="entry name" value="ligand_gated_channel"/>
    <property type="match status" value="1"/>
</dbReference>
<evidence type="ECO:0000256" key="4">
    <source>
        <dbReference type="ARBA" id="ARBA00022496"/>
    </source>
</evidence>
<dbReference type="PROSITE" id="PS52016">
    <property type="entry name" value="TONB_DEPENDENT_REC_3"/>
    <property type="match status" value="1"/>
</dbReference>
<keyword evidence="6" id="KW-0732">Signal</keyword>
<evidence type="ECO:0000256" key="7">
    <source>
        <dbReference type="ARBA" id="ARBA00023004"/>
    </source>
</evidence>
<evidence type="ECO:0000256" key="9">
    <source>
        <dbReference type="ARBA" id="ARBA00023077"/>
    </source>
</evidence>
<proteinExistence type="inferred from homology"/>
<dbReference type="InterPro" id="IPR012910">
    <property type="entry name" value="Plug_dom"/>
</dbReference>
<evidence type="ECO:0000256" key="8">
    <source>
        <dbReference type="ARBA" id="ARBA00023065"/>
    </source>
</evidence>
<dbReference type="Pfam" id="PF00593">
    <property type="entry name" value="TonB_dep_Rec_b-barrel"/>
    <property type="match status" value="1"/>
</dbReference>
<dbReference type="InterPro" id="IPR039426">
    <property type="entry name" value="TonB-dep_rcpt-like"/>
</dbReference>
<keyword evidence="10 12" id="KW-0472">Membrane</keyword>
<dbReference type="AlphaFoldDB" id="A0A5C7EZ17"/>
<keyword evidence="8" id="KW-0406">Ion transport</keyword>
<dbReference type="Gene3D" id="2.40.170.20">
    <property type="entry name" value="TonB-dependent receptor, beta-barrel domain"/>
    <property type="match status" value="1"/>
</dbReference>
<keyword evidence="2 12" id="KW-0813">Transport</keyword>
<keyword evidence="7" id="KW-0408">Iron</keyword>
<evidence type="ECO:0000256" key="10">
    <source>
        <dbReference type="ARBA" id="ARBA00023136"/>
    </source>
</evidence>
<evidence type="ECO:0000313" key="17">
    <source>
        <dbReference type="Proteomes" id="UP000321201"/>
    </source>
</evidence>
<keyword evidence="11 12" id="KW-0998">Cell outer membrane</keyword>
<comment type="subcellular location">
    <subcellularLocation>
        <location evidence="1 12">Cell outer membrane</location>
        <topology evidence="1 12">Multi-pass membrane protein</topology>
    </subcellularLocation>
</comment>
<keyword evidence="4" id="KW-0410">Iron transport</keyword>
<gene>
    <name evidence="16" type="ORF">FR698_04795</name>
</gene>
<dbReference type="PANTHER" id="PTHR32552">
    <property type="entry name" value="FERRICHROME IRON RECEPTOR-RELATED"/>
    <property type="match status" value="1"/>
</dbReference>
<name>A0A5C7EZ17_9PROT</name>
<dbReference type="RefSeq" id="WP_147799048.1">
    <property type="nucleotide sequence ID" value="NZ_VPFL01000005.1"/>
</dbReference>
<dbReference type="Proteomes" id="UP000321201">
    <property type="component" value="Unassembled WGS sequence"/>
</dbReference>
<dbReference type="EMBL" id="VPFL01000005">
    <property type="protein sequence ID" value="TXF12556.1"/>
    <property type="molecule type" value="Genomic_DNA"/>
</dbReference>
<sequence length="743" mass="80871">MDQDTRQTVYRRLLGSALGLCGLLGLQCPAAGQAGEEPDKKETLRASPVVVTATRIEQESFDLPLAIDAIGAQVLQEGRAAVNVSESLPRVPGAVVQNRETFAQEQQIILRGFGARSQFGVRGIRLYADGIPASTPDGQGGAGLFDLDSAARIEVLRGPFSALYGNHSGGVVQVFTEEPPERAFVEPYARFGSFDTWKAGLKLGGSWGDGGYLFNGSRFETDGFRDWSGARKDQVNAKLSQALSGGGRLQVVFNYLDQPDNLDPLGLTADELRQNREQASPAALQFKTRRSLSNLQTGAVWEQPLSATDTLRLAAYLGQRSNEQFLAIPIATQNGLKHSGGVSVFDRDFGGASLRWTRKDQTFGTPMTLTAGLEYDRAQDARKGFRNEFGTQGALKRDEDNLSESWGGYLQGEWRATDALSLHAGLRYTRVDFESKDKFICTTTVNTTGTPLGTCSGSTQPVTATNFNPDDSGSRRFSAWTPVAGALYRLTPAVNLYANAGRSFETPTFIEIAYRPDGSSGLNLALEPSKSNHYEVGIKAFLGADTQVNAALFQIDTRDEIVVFSNSGGRATFQNAGDTRRRGAELSLDSRLTRGLSAYLALTYLEARFQDSFQTCTGFCTAPNATVAAGNRIPAVPEYTVYGELLWEHRPLGLTAALEGRWNAKVYVNDLNTDFAPRYFLASARAGFKQRLGDWLVQEFLRVDNVFDKEYIGAVIVGDANGRFFAPAPGRSLFAGVSIRHLF</sequence>
<organism evidence="16 17">
    <name type="scientific">Pelomicrobium methylotrophicum</name>
    <dbReference type="NCBI Taxonomy" id="2602750"/>
    <lineage>
        <taxon>Bacteria</taxon>
        <taxon>Pseudomonadati</taxon>
        <taxon>Pseudomonadota</taxon>
        <taxon>Hydrogenophilia</taxon>
        <taxon>Hydrogenophilia incertae sedis</taxon>
        <taxon>Pelomicrobium</taxon>
    </lineage>
</organism>
<evidence type="ECO:0000259" key="15">
    <source>
        <dbReference type="Pfam" id="PF07715"/>
    </source>
</evidence>
<evidence type="ECO:0000259" key="14">
    <source>
        <dbReference type="Pfam" id="PF00593"/>
    </source>
</evidence>
<comment type="similarity">
    <text evidence="12 13">Belongs to the TonB-dependent receptor family.</text>
</comment>
<feature type="domain" description="TonB-dependent receptor plug" evidence="15">
    <location>
        <begin position="62"/>
        <end position="171"/>
    </location>
</feature>
<keyword evidence="9 13" id="KW-0798">TonB box</keyword>
<dbReference type="InterPro" id="IPR000531">
    <property type="entry name" value="Beta-barrel_TonB"/>
</dbReference>
<keyword evidence="5 12" id="KW-0812">Transmembrane</keyword>
<reference evidence="16 17" key="1">
    <citation type="submission" date="2019-08" db="EMBL/GenBank/DDBJ databases">
        <title>Pelomicrobium methylotrophicum gen. nov., sp. nov. a moderately thermophilic, facultatively anaerobic, lithoautotrophic and methylotrophic bacterium isolated from a terrestrial mud volcano.</title>
        <authorList>
            <person name="Slobodkina G.B."/>
            <person name="Merkel A.Y."/>
            <person name="Slobodkin A.I."/>
        </authorList>
    </citation>
    <scope>NUCLEOTIDE SEQUENCE [LARGE SCALE GENOMIC DNA]</scope>
    <source>
        <strain evidence="16 17">SM250</strain>
    </source>
</reference>
<dbReference type="Pfam" id="PF07715">
    <property type="entry name" value="Plug"/>
    <property type="match status" value="1"/>
</dbReference>
<dbReference type="SUPFAM" id="SSF56935">
    <property type="entry name" value="Porins"/>
    <property type="match status" value="1"/>
</dbReference>
<evidence type="ECO:0000256" key="5">
    <source>
        <dbReference type="ARBA" id="ARBA00022692"/>
    </source>
</evidence>
<evidence type="ECO:0000256" key="12">
    <source>
        <dbReference type="PROSITE-ProRule" id="PRU01360"/>
    </source>
</evidence>